<dbReference type="Proteomes" id="UP001148312">
    <property type="component" value="Unassembled WGS sequence"/>
</dbReference>
<evidence type="ECO:0000313" key="2">
    <source>
        <dbReference type="Proteomes" id="UP001148312"/>
    </source>
</evidence>
<dbReference type="EMBL" id="JAPWDQ010000008">
    <property type="protein sequence ID" value="KAJ5482788.1"/>
    <property type="molecule type" value="Genomic_DNA"/>
</dbReference>
<dbReference type="RefSeq" id="XP_056788760.1">
    <property type="nucleotide sequence ID" value="XM_056935836.1"/>
</dbReference>
<accession>A0A9W9X312</accession>
<gene>
    <name evidence="1" type="ORF">N7539_006234</name>
</gene>
<reference evidence="1" key="1">
    <citation type="submission" date="2022-12" db="EMBL/GenBank/DDBJ databases">
        <authorList>
            <person name="Petersen C."/>
        </authorList>
    </citation>
    <scope>NUCLEOTIDE SEQUENCE</scope>
    <source>
        <strain evidence="1">IBT 30728</strain>
    </source>
</reference>
<organism evidence="1 2">
    <name type="scientific">Penicillium diatomitis</name>
    <dbReference type="NCBI Taxonomy" id="2819901"/>
    <lineage>
        <taxon>Eukaryota</taxon>
        <taxon>Fungi</taxon>
        <taxon>Dikarya</taxon>
        <taxon>Ascomycota</taxon>
        <taxon>Pezizomycotina</taxon>
        <taxon>Eurotiomycetes</taxon>
        <taxon>Eurotiomycetidae</taxon>
        <taxon>Eurotiales</taxon>
        <taxon>Aspergillaceae</taxon>
        <taxon>Penicillium</taxon>
    </lineage>
</organism>
<dbReference type="GeneID" id="81626085"/>
<comment type="caution">
    <text evidence="1">The sequence shown here is derived from an EMBL/GenBank/DDBJ whole genome shotgun (WGS) entry which is preliminary data.</text>
</comment>
<protein>
    <submittedName>
        <fullName evidence="1">Uncharacterized protein</fullName>
    </submittedName>
</protein>
<sequence length="93" mass="9670">MPGADACEELVLVYIAQRIPFSGVISTRLGPGYTWAGRTLAEHYLTGVLADPSSSSLPEHGTYGSRDADGVCKSQGPAALLDLCVHPAPSGLE</sequence>
<dbReference type="AlphaFoldDB" id="A0A9W9X312"/>
<evidence type="ECO:0000313" key="1">
    <source>
        <dbReference type="EMBL" id="KAJ5482788.1"/>
    </source>
</evidence>
<name>A0A9W9X312_9EURO</name>
<reference evidence="1" key="2">
    <citation type="journal article" date="2023" name="IMA Fungus">
        <title>Comparative genomic study of the Penicillium genus elucidates a diverse pangenome and 15 lateral gene transfer events.</title>
        <authorList>
            <person name="Petersen C."/>
            <person name="Sorensen T."/>
            <person name="Nielsen M.R."/>
            <person name="Sondergaard T.E."/>
            <person name="Sorensen J.L."/>
            <person name="Fitzpatrick D.A."/>
            <person name="Frisvad J.C."/>
            <person name="Nielsen K.L."/>
        </authorList>
    </citation>
    <scope>NUCLEOTIDE SEQUENCE</scope>
    <source>
        <strain evidence="1">IBT 30728</strain>
    </source>
</reference>
<keyword evidence="2" id="KW-1185">Reference proteome</keyword>
<proteinExistence type="predicted"/>